<dbReference type="GO" id="GO:0009425">
    <property type="term" value="C:bacterial-type flagellum basal body"/>
    <property type="evidence" value="ECO:0007669"/>
    <property type="project" value="UniProtKB-SubCell"/>
</dbReference>
<evidence type="ECO:0000259" key="4">
    <source>
        <dbReference type="Pfam" id="PF06429"/>
    </source>
</evidence>
<dbReference type="InterPro" id="IPR001444">
    <property type="entry name" value="Flag_bb_rod_N"/>
</dbReference>
<evidence type="ECO:0000259" key="3">
    <source>
        <dbReference type="Pfam" id="PF00460"/>
    </source>
</evidence>
<keyword evidence="7" id="KW-1185">Reference proteome</keyword>
<feature type="domain" description="Flagellar hook protein FlgE/F/G-like D1" evidence="5">
    <location>
        <begin position="94"/>
        <end position="157"/>
    </location>
</feature>
<comment type="similarity">
    <text evidence="1 2">Belongs to the flagella basal body rod proteins family.</text>
</comment>
<sequence>MLKVMWNGRSGLYSSQNRIDVISNNIANIDTNGYKRLDVAFSDIFNESLDRLGTPITNNDKSNLTVGSGVRGEELIRNFSQGLIKETGNKTDVAIVGEGYFKVKDGDGNYFYTRDGAFNIDANGNFVHSSGLFLEIENYNNNLSINDNFIIKSNGDVYNLVDGSEELVGKINVYEIIGQDSLKQKGENLFAADNANIKESTNLKQGYLEKSNVDIAKELTDMLVTQRAFELNSRTVKTADDMWQIANNIRGK</sequence>
<dbReference type="GO" id="GO:0071978">
    <property type="term" value="P:bacterial-type flagellum-dependent swarming motility"/>
    <property type="evidence" value="ECO:0007669"/>
    <property type="project" value="TreeGrafter"/>
</dbReference>
<gene>
    <name evidence="6" type="primary">flgG_1</name>
    <name evidence="6" type="ORF">ABG79_01229</name>
</gene>
<evidence type="ECO:0000259" key="5">
    <source>
        <dbReference type="Pfam" id="PF22692"/>
    </source>
</evidence>
<evidence type="ECO:0000313" key="7">
    <source>
        <dbReference type="Proteomes" id="UP000052015"/>
    </source>
</evidence>
<dbReference type="PANTHER" id="PTHR30435:SF19">
    <property type="entry name" value="FLAGELLAR BASAL-BODY ROD PROTEIN FLGG"/>
    <property type="match status" value="1"/>
</dbReference>
<comment type="caution">
    <text evidence="6">The sequence shown here is derived from an EMBL/GenBank/DDBJ whole genome shotgun (WGS) entry which is preliminary data.</text>
</comment>
<name>A0A0R3K1B5_CALMK</name>
<dbReference type="SUPFAM" id="SSF117143">
    <property type="entry name" value="Flagellar hook protein flgE"/>
    <property type="match status" value="1"/>
</dbReference>
<keyword evidence="6" id="KW-0969">Cilium</keyword>
<dbReference type="Pfam" id="PF06429">
    <property type="entry name" value="Flg_bbr_C"/>
    <property type="match status" value="1"/>
</dbReference>
<keyword evidence="6" id="KW-0282">Flagellum</keyword>
<dbReference type="PANTHER" id="PTHR30435">
    <property type="entry name" value="FLAGELLAR PROTEIN"/>
    <property type="match status" value="1"/>
</dbReference>
<dbReference type="Pfam" id="PF22692">
    <property type="entry name" value="LlgE_F_G_D1"/>
    <property type="match status" value="1"/>
</dbReference>
<evidence type="ECO:0000256" key="2">
    <source>
        <dbReference type="RuleBase" id="RU362116"/>
    </source>
</evidence>
<organism evidence="6 7">
    <name type="scientific">Caloramator mitchellensis</name>
    <dbReference type="NCBI Taxonomy" id="908809"/>
    <lineage>
        <taxon>Bacteria</taxon>
        <taxon>Bacillati</taxon>
        <taxon>Bacillota</taxon>
        <taxon>Clostridia</taxon>
        <taxon>Eubacteriales</taxon>
        <taxon>Clostridiaceae</taxon>
        <taxon>Caloramator</taxon>
    </lineage>
</organism>
<keyword evidence="2" id="KW-0975">Bacterial flagellum</keyword>
<evidence type="ECO:0000313" key="6">
    <source>
        <dbReference type="EMBL" id="KRQ87036.1"/>
    </source>
</evidence>
<dbReference type="Proteomes" id="UP000052015">
    <property type="component" value="Unassembled WGS sequence"/>
</dbReference>
<accession>A0A0R3K1B5</accession>
<evidence type="ECO:0000256" key="1">
    <source>
        <dbReference type="ARBA" id="ARBA00009677"/>
    </source>
</evidence>
<dbReference type="InterPro" id="IPR020013">
    <property type="entry name" value="Flagellar_FlgE/F/G"/>
</dbReference>
<dbReference type="InterPro" id="IPR037925">
    <property type="entry name" value="FlgE/F/G-like"/>
</dbReference>
<feature type="domain" description="Flagellar basal body rod protein N-terminal" evidence="3">
    <location>
        <begin position="7"/>
        <end position="35"/>
    </location>
</feature>
<protein>
    <submittedName>
        <fullName evidence="6">Flagellar basal-body rod protein FlgG</fullName>
    </submittedName>
</protein>
<dbReference type="InterPro" id="IPR010930">
    <property type="entry name" value="Flg_bb/hook_C_dom"/>
</dbReference>
<dbReference type="EMBL" id="LKHP01000005">
    <property type="protein sequence ID" value="KRQ87036.1"/>
    <property type="molecule type" value="Genomic_DNA"/>
</dbReference>
<dbReference type="OrthoDB" id="9804559at2"/>
<dbReference type="InterPro" id="IPR019776">
    <property type="entry name" value="Flagellar_basal_body_rod_CS"/>
</dbReference>
<dbReference type="RefSeq" id="WP_057978175.1">
    <property type="nucleotide sequence ID" value="NZ_LKHP01000005.1"/>
</dbReference>
<dbReference type="NCBIfam" id="TIGR03506">
    <property type="entry name" value="FlgEFG_subfam"/>
    <property type="match status" value="1"/>
</dbReference>
<proteinExistence type="inferred from homology"/>
<dbReference type="Pfam" id="PF00460">
    <property type="entry name" value="Flg_bb_rod"/>
    <property type="match status" value="1"/>
</dbReference>
<dbReference type="STRING" id="908809.ABG79_01229"/>
<dbReference type="AlphaFoldDB" id="A0A0R3K1B5"/>
<feature type="domain" description="Flagellar basal-body/hook protein C-terminal" evidence="4">
    <location>
        <begin position="204"/>
        <end position="249"/>
    </location>
</feature>
<keyword evidence="6" id="KW-0966">Cell projection</keyword>
<comment type="subcellular location">
    <subcellularLocation>
        <location evidence="2">Bacterial flagellum basal body</location>
    </subcellularLocation>
</comment>
<dbReference type="PROSITE" id="PS00588">
    <property type="entry name" value="FLAGELLA_BB_ROD"/>
    <property type="match status" value="1"/>
</dbReference>
<dbReference type="InterPro" id="IPR053967">
    <property type="entry name" value="LlgE_F_G-like_D1"/>
</dbReference>
<reference evidence="6 7" key="1">
    <citation type="submission" date="2015-09" db="EMBL/GenBank/DDBJ databases">
        <title>Draft genome sequence of a Caloramator mitchellensis, a moderate thermophile from the Great Artesian Basin of Australia.</title>
        <authorList>
            <person name="Patel B.K."/>
        </authorList>
    </citation>
    <scope>NUCLEOTIDE SEQUENCE [LARGE SCALE GENOMIC DNA]</scope>
    <source>
        <strain evidence="6 7">VF08</strain>
    </source>
</reference>